<feature type="region of interest" description="Disordered" evidence="5">
    <location>
        <begin position="205"/>
        <end position="237"/>
    </location>
</feature>
<evidence type="ECO:0000256" key="1">
    <source>
        <dbReference type="ARBA" id="ARBA00004167"/>
    </source>
</evidence>
<dbReference type="EMBL" id="JAULSY010000027">
    <property type="protein sequence ID" value="KAK0670787.1"/>
    <property type="molecule type" value="Genomic_DNA"/>
</dbReference>
<feature type="compositionally biased region" description="Polar residues" evidence="5">
    <location>
        <begin position="331"/>
        <end position="341"/>
    </location>
</feature>
<keyword evidence="2 6" id="KW-0812">Transmembrane</keyword>
<evidence type="ECO:0000313" key="8">
    <source>
        <dbReference type="Proteomes" id="UP001174997"/>
    </source>
</evidence>
<feature type="compositionally biased region" description="Low complexity" evidence="5">
    <location>
        <begin position="457"/>
        <end position="479"/>
    </location>
</feature>
<dbReference type="GO" id="GO:0071944">
    <property type="term" value="C:cell periphery"/>
    <property type="evidence" value="ECO:0007669"/>
    <property type="project" value="UniProtKB-ARBA"/>
</dbReference>
<dbReference type="GO" id="GO:0016020">
    <property type="term" value="C:membrane"/>
    <property type="evidence" value="ECO:0007669"/>
    <property type="project" value="UniProtKB-SubCell"/>
</dbReference>
<gene>
    <name evidence="7" type="ORF">QBC41DRAFT_363691</name>
</gene>
<organism evidence="7 8">
    <name type="scientific">Cercophora samala</name>
    <dbReference type="NCBI Taxonomy" id="330535"/>
    <lineage>
        <taxon>Eukaryota</taxon>
        <taxon>Fungi</taxon>
        <taxon>Dikarya</taxon>
        <taxon>Ascomycota</taxon>
        <taxon>Pezizomycotina</taxon>
        <taxon>Sordariomycetes</taxon>
        <taxon>Sordariomycetidae</taxon>
        <taxon>Sordariales</taxon>
        <taxon>Lasiosphaeriaceae</taxon>
        <taxon>Cercophora</taxon>
    </lineage>
</organism>
<feature type="compositionally biased region" description="Basic and acidic residues" evidence="5">
    <location>
        <begin position="483"/>
        <end position="495"/>
    </location>
</feature>
<proteinExistence type="predicted"/>
<comment type="caution">
    <text evidence="7">The sequence shown here is derived from an EMBL/GenBank/DDBJ whole genome shotgun (WGS) entry which is preliminary data.</text>
</comment>
<keyword evidence="4 6" id="KW-0472">Membrane</keyword>
<feature type="region of interest" description="Disordered" evidence="5">
    <location>
        <begin position="269"/>
        <end position="495"/>
    </location>
</feature>
<evidence type="ECO:0000256" key="4">
    <source>
        <dbReference type="ARBA" id="ARBA00023136"/>
    </source>
</evidence>
<protein>
    <submittedName>
        <fullName evidence="7">Uncharacterized protein</fullName>
    </submittedName>
</protein>
<feature type="compositionally biased region" description="Gly residues" evidence="5">
    <location>
        <begin position="371"/>
        <end position="385"/>
    </location>
</feature>
<dbReference type="PANTHER" id="PTHR15549">
    <property type="entry name" value="PAIRED IMMUNOGLOBULIN-LIKE TYPE 2 RECEPTOR"/>
    <property type="match status" value="1"/>
</dbReference>
<dbReference type="AlphaFoldDB" id="A0AA40DBR7"/>
<reference evidence="7" key="1">
    <citation type="submission" date="2023-06" db="EMBL/GenBank/DDBJ databases">
        <title>Genome-scale phylogeny and comparative genomics of the fungal order Sordariales.</title>
        <authorList>
            <consortium name="Lawrence Berkeley National Laboratory"/>
            <person name="Hensen N."/>
            <person name="Bonometti L."/>
            <person name="Westerberg I."/>
            <person name="Brannstrom I.O."/>
            <person name="Guillou S."/>
            <person name="Cros-Aarteil S."/>
            <person name="Calhoun S."/>
            <person name="Haridas S."/>
            <person name="Kuo A."/>
            <person name="Mondo S."/>
            <person name="Pangilinan J."/>
            <person name="Riley R."/>
            <person name="Labutti K."/>
            <person name="Andreopoulos B."/>
            <person name="Lipzen A."/>
            <person name="Chen C."/>
            <person name="Yanf M."/>
            <person name="Daum C."/>
            <person name="Ng V."/>
            <person name="Clum A."/>
            <person name="Steindorff A."/>
            <person name="Ohm R."/>
            <person name="Martin F."/>
            <person name="Silar P."/>
            <person name="Natvig D."/>
            <person name="Lalanne C."/>
            <person name="Gautier V."/>
            <person name="Ament-Velasquez S.L."/>
            <person name="Kruys A."/>
            <person name="Hutchinson M.I."/>
            <person name="Powell A.J."/>
            <person name="Barry K."/>
            <person name="Miller A.N."/>
            <person name="Grigoriev I.V."/>
            <person name="Debuchy R."/>
            <person name="Gladieux P."/>
            <person name="Thoren M.H."/>
            <person name="Johannesson H."/>
        </authorList>
    </citation>
    <scope>NUCLEOTIDE SEQUENCE</scope>
    <source>
        <strain evidence="7">CBS 307.81</strain>
    </source>
</reference>
<feature type="compositionally biased region" description="Low complexity" evidence="5">
    <location>
        <begin position="398"/>
        <end position="412"/>
    </location>
</feature>
<name>A0AA40DBR7_9PEZI</name>
<evidence type="ECO:0000256" key="3">
    <source>
        <dbReference type="ARBA" id="ARBA00022989"/>
    </source>
</evidence>
<evidence type="ECO:0000256" key="5">
    <source>
        <dbReference type="SAM" id="MobiDB-lite"/>
    </source>
</evidence>
<feature type="compositionally biased region" description="Polar residues" evidence="5">
    <location>
        <begin position="291"/>
        <end position="309"/>
    </location>
</feature>
<feature type="compositionally biased region" description="Gly residues" evidence="5">
    <location>
        <begin position="413"/>
        <end position="423"/>
    </location>
</feature>
<feature type="compositionally biased region" description="Low complexity" evidence="5">
    <location>
        <begin position="424"/>
        <end position="449"/>
    </location>
</feature>
<sequence length="495" mass="52197">MKRRIVEGALAVGWAGLVDAKALKWGSGNEPRWEPAKETGCDHKDFMMGISPTMTSPPEGQKTDEVILRLQGKRQISVTGIRSSSEEEFKGPTCGYVSGLASIPLYCDITQSCHYNALLTHIGCCDTTTSNCPVPTRCLDSTDRSLFTTRNGFTLWCGQTEYPHCLTHIYADLANGPNSYTLMGCGVAAGSDVVYATVLPRTGPFTTTTATTTTTSSTTSTNNPASTSPPPSGGSSTPIGPIVGGVVGGIAAIALLALAIWLLTRKKNQPQNNPPPAPAVTQVNNLPPPSSHMSFSQAPPSSHMSFSQAPPSSHMSFSQPPPPPSSHVSYNAAQHPSNQISEYYGGGQGYSPMDPRGSIVKPSFMSTTTTTGGGENSPGFEGGGTPSPPPPLQGGGYAFQNQQQQQQQQFGGQEQGQFGGGQQAPGQGFTNYSNNNNNPVTPPQQQQQQFGGGGQPGYNNPYGQRQQQQQQGGYIPGRGAELPTERGDGEVRELQ</sequence>
<dbReference type="Proteomes" id="UP001174997">
    <property type="component" value="Unassembled WGS sequence"/>
</dbReference>
<feature type="transmembrane region" description="Helical" evidence="6">
    <location>
        <begin position="239"/>
        <end position="263"/>
    </location>
</feature>
<keyword evidence="3 6" id="KW-1133">Transmembrane helix</keyword>
<dbReference type="InterPro" id="IPR051694">
    <property type="entry name" value="Immunoregulatory_rcpt-like"/>
</dbReference>
<comment type="subcellular location">
    <subcellularLocation>
        <location evidence="1">Membrane</location>
        <topology evidence="1">Single-pass membrane protein</topology>
    </subcellularLocation>
</comment>
<feature type="compositionally biased region" description="Low complexity" evidence="5">
    <location>
        <begin position="206"/>
        <end position="226"/>
    </location>
</feature>
<evidence type="ECO:0000256" key="2">
    <source>
        <dbReference type="ARBA" id="ARBA00022692"/>
    </source>
</evidence>
<accession>A0AA40DBR7</accession>
<evidence type="ECO:0000256" key="6">
    <source>
        <dbReference type="SAM" id="Phobius"/>
    </source>
</evidence>
<evidence type="ECO:0000313" key="7">
    <source>
        <dbReference type="EMBL" id="KAK0670787.1"/>
    </source>
</evidence>
<keyword evidence="8" id="KW-1185">Reference proteome</keyword>